<keyword evidence="2" id="KW-0812">Transmembrane</keyword>
<name>A0A1S6U8H2_9BACT</name>
<evidence type="ECO:0000256" key="2">
    <source>
        <dbReference type="SAM" id="Phobius"/>
    </source>
</evidence>
<keyword evidence="2" id="KW-1133">Transmembrane helix</keyword>
<dbReference type="AlphaFoldDB" id="A0A1S6U8H2"/>
<feature type="coiled-coil region" evidence="1">
    <location>
        <begin position="337"/>
        <end position="406"/>
    </location>
</feature>
<keyword evidence="4" id="KW-1185">Reference proteome</keyword>
<keyword evidence="2" id="KW-0472">Membrane</keyword>
<dbReference type="EMBL" id="CP017258">
    <property type="protein sequence ID" value="AQW88013.1"/>
    <property type="molecule type" value="Genomic_DNA"/>
</dbReference>
<keyword evidence="1" id="KW-0175">Coiled coil</keyword>
<feature type="transmembrane region" description="Helical" evidence="2">
    <location>
        <begin position="7"/>
        <end position="25"/>
    </location>
</feature>
<protein>
    <submittedName>
        <fullName evidence="3">Chromosome segregation ATPase</fullName>
    </submittedName>
</protein>
<accession>A0A1S6U8H2</accession>
<feature type="coiled-coil region" evidence="1">
    <location>
        <begin position="462"/>
        <end position="520"/>
    </location>
</feature>
<feature type="coiled-coil region" evidence="1">
    <location>
        <begin position="129"/>
        <end position="308"/>
    </location>
</feature>
<evidence type="ECO:0000256" key="1">
    <source>
        <dbReference type="SAM" id="Coils"/>
    </source>
</evidence>
<dbReference type="Gene3D" id="1.10.287.1490">
    <property type="match status" value="1"/>
</dbReference>
<gene>
    <name evidence="3" type="ORF">CPIN18021_1216</name>
</gene>
<sequence>MREYKRFFLVFFILFAASYIFINFSQIKKEQASEREYKIYSLKFDDLSEEEKEKYISKDQLFEYGGYITAKSYIENFDVVFDENLTNDIDKLKADFKDIVEKNRVLIKDNVDIAKKNLDLISKIDSIKMQFLSKEKKIEEKNLENFKNKEKTLTDRIENLTNELAENQKQGLEMMSRYERKIIQLEQNISSLAVNYDKNTSILQNKNLELQNKIALLNKKDNAQQSSKKELKDLKEEIKVEKNEIQKLDFLHKKELKRIQDGFDIQRLTLEDELSKKSNNIIDLKAEIKKLEYDIKNSDTKIKNLDTQIQQLNSFIVGLNDVNKDLNSTNNQKDKDIFSLKNQILALNKDAQEFKNNIKLQQNENNSLKMDLNTSNNTIAQKNVEIKELSADIQKLSFDLNKTQNQVEVFKQLSLKNENNATSLKLILDKTQEELDTQKQSSKTDMRNYAILKTQIEELRTLADRNLMIKKLQDEMIDLKNELKSMQTKNISTQAFLDKLEGLQQEIQNSIDKQDILEDENINLKKILETQTKPEVPKKLVFVSQVECFDMDKNGITMMCKNRVSEFLSRYNSNYLYEITSIVDGRGYALPYQVTSNISKIELSRLNSYVDFGIGKERSEMAAKLIRDEFGDFSRISYSTEVLRRKDSRGFIIKAYR</sequence>
<dbReference type="RefSeq" id="WP_078424645.1">
    <property type="nucleotide sequence ID" value="NZ_CP017258.1"/>
</dbReference>
<organism evidence="3 4">
    <name type="scientific">Campylobacter pinnipediorum subsp. caledonicus</name>
    <dbReference type="NCBI Taxonomy" id="1874362"/>
    <lineage>
        <taxon>Bacteria</taxon>
        <taxon>Pseudomonadati</taxon>
        <taxon>Campylobacterota</taxon>
        <taxon>Epsilonproteobacteria</taxon>
        <taxon>Campylobacterales</taxon>
        <taxon>Campylobacteraceae</taxon>
        <taxon>Campylobacter</taxon>
    </lineage>
</organism>
<reference evidence="4" key="1">
    <citation type="submission" date="2016-09" db="EMBL/GenBank/DDBJ databases">
        <title>Comparative genomics of the Campylobacter concisus group.</title>
        <authorList>
            <person name="Miller W.G."/>
            <person name="Yee E."/>
            <person name="Chapman M.H."/>
            <person name="Huynh S."/>
            <person name="Bono J.L."/>
            <person name="On S.L.W."/>
            <person name="StLeger J."/>
            <person name="Foster G."/>
            <person name="Parker C.T."/>
        </authorList>
    </citation>
    <scope>NUCLEOTIDE SEQUENCE [LARGE SCALE GENOMIC DNA]</scope>
    <source>
        <strain evidence="4">RM18021</strain>
    </source>
</reference>
<evidence type="ECO:0000313" key="4">
    <source>
        <dbReference type="Proteomes" id="UP000190868"/>
    </source>
</evidence>
<evidence type="ECO:0000313" key="3">
    <source>
        <dbReference type="EMBL" id="AQW88013.1"/>
    </source>
</evidence>
<dbReference type="Proteomes" id="UP000190868">
    <property type="component" value="Chromosome"/>
</dbReference>
<proteinExistence type="predicted"/>